<protein>
    <submittedName>
        <fullName evidence="1">Uncharacterized protein</fullName>
    </submittedName>
</protein>
<name>A0A128F3L7_9GAMM</name>
<gene>
    <name evidence="1" type="ORF">GMA8713_01814</name>
</gene>
<dbReference type="Proteomes" id="UP000073601">
    <property type="component" value="Unassembled WGS sequence"/>
</dbReference>
<sequence>MNLTGVQWQLDATGTSNADITPAMIEKMGLPSTQAADLQAYVFTDIYSDDQATVWTDAENFTYLDTDIV</sequence>
<evidence type="ECO:0000313" key="1">
    <source>
        <dbReference type="EMBL" id="CZF81377.1"/>
    </source>
</evidence>
<evidence type="ECO:0000313" key="2">
    <source>
        <dbReference type="Proteomes" id="UP000073601"/>
    </source>
</evidence>
<keyword evidence="2" id="KW-1185">Reference proteome</keyword>
<reference evidence="2" key="1">
    <citation type="submission" date="2016-02" db="EMBL/GenBank/DDBJ databases">
        <authorList>
            <person name="Rodrigo-Torres Lidia"/>
            <person name="Arahal R.David."/>
        </authorList>
    </citation>
    <scope>NUCLEOTIDE SEQUENCE [LARGE SCALE GENOMIC DNA]</scope>
    <source>
        <strain evidence="2">CECT 8713</strain>
    </source>
</reference>
<dbReference type="AlphaFoldDB" id="A0A128F3L7"/>
<dbReference type="EMBL" id="FIZY01000013">
    <property type="protein sequence ID" value="CZF81377.1"/>
    <property type="molecule type" value="Genomic_DNA"/>
</dbReference>
<organism evidence="1 2">
    <name type="scientific">Grimontia marina</name>
    <dbReference type="NCBI Taxonomy" id="646534"/>
    <lineage>
        <taxon>Bacteria</taxon>
        <taxon>Pseudomonadati</taxon>
        <taxon>Pseudomonadota</taxon>
        <taxon>Gammaproteobacteria</taxon>
        <taxon>Vibrionales</taxon>
        <taxon>Vibrionaceae</taxon>
        <taxon>Grimontia</taxon>
    </lineage>
</organism>
<proteinExistence type="predicted"/>
<accession>A0A128F3L7</accession>